<sequence>MVPCYICTPSFALSTEEKEQFDSLEQLYEQVGRLTDLEMLNVKAFFYDSNQPTSSNYRVNAFPGMMSVGNRRKGRPGYLRHLRGLSKLKQLAGSVYADTLGTKATMNWMDVTWINEH</sequence>
<comment type="caution">
    <text evidence="1">The sequence shown here is derived from an EMBL/GenBank/DDBJ whole genome shotgun (WGS) entry which is preliminary data.</text>
</comment>
<accession>A0AAD4DIU7</accession>
<name>A0AAD4DIU7_9FUNG</name>
<keyword evidence="2" id="KW-1185">Reference proteome</keyword>
<dbReference type="Proteomes" id="UP001194580">
    <property type="component" value="Unassembled WGS sequence"/>
</dbReference>
<evidence type="ECO:0000313" key="1">
    <source>
        <dbReference type="EMBL" id="KAG0279104.1"/>
    </source>
</evidence>
<protein>
    <submittedName>
        <fullName evidence="1">Uncharacterized protein</fullName>
    </submittedName>
</protein>
<proteinExistence type="predicted"/>
<reference evidence="1" key="1">
    <citation type="journal article" date="2020" name="Fungal Divers.">
        <title>Resolving the Mortierellaceae phylogeny through synthesis of multi-gene phylogenetics and phylogenomics.</title>
        <authorList>
            <person name="Vandepol N."/>
            <person name="Liber J."/>
            <person name="Desiro A."/>
            <person name="Na H."/>
            <person name="Kennedy M."/>
            <person name="Barry K."/>
            <person name="Grigoriev I.V."/>
            <person name="Miller A.N."/>
            <person name="O'Donnell K."/>
            <person name="Stajich J.E."/>
            <person name="Bonito G."/>
        </authorList>
    </citation>
    <scope>NUCLEOTIDE SEQUENCE</scope>
    <source>
        <strain evidence="1">NRRL 28262</strain>
    </source>
</reference>
<gene>
    <name evidence="1" type="ORF">BGZ95_002240</name>
</gene>
<dbReference type="EMBL" id="JAAAIL010000147">
    <property type="protein sequence ID" value="KAG0279104.1"/>
    <property type="molecule type" value="Genomic_DNA"/>
</dbReference>
<organism evidence="1 2">
    <name type="scientific">Linnemannia exigua</name>
    <dbReference type="NCBI Taxonomy" id="604196"/>
    <lineage>
        <taxon>Eukaryota</taxon>
        <taxon>Fungi</taxon>
        <taxon>Fungi incertae sedis</taxon>
        <taxon>Mucoromycota</taxon>
        <taxon>Mortierellomycotina</taxon>
        <taxon>Mortierellomycetes</taxon>
        <taxon>Mortierellales</taxon>
        <taxon>Mortierellaceae</taxon>
        <taxon>Linnemannia</taxon>
    </lineage>
</organism>
<evidence type="ECO:0000313" key="2">
    <source>
        <dbReference type="Proteomes" id="UP001194580"/>
    </source>
</evidence>
<dbReference type="AlphaFoldDB" id="A0AAD4DIU7"/>